<proteinExistence type="predicted"/>
<name>A0A221S2B2_9VIRU</name>
<protein>
    <submittedName>
        <fullName evidence="1">Co-chaperonin GroES</fullName>
    </submittedName>
</protein>
<dbReference type="Gene3D" id="2.30.33.40">
    <property type="entry name" value="GroES chaperonin"/>
    <property type="match status" value="1"/>
</dbReference>
<dbReference type="EMBL" id="KU970436">
    <property type="protein sequence ID" value="ASN63030.1"/>
    <property type="molecule type" value="Genomic_DNA"/>
</dbReference>
<reference evidence="1" key="1">
    <citation type="submission" date="2016-03" db="EMBL/GenBank/DDBJ databases">
        <title>Novel chaperonins are prevalent in the virioplankton and link to viral biology and ecology.</title>
        <authorList>
            <person name="Marine R.L."/>
            <person name="Nasko D.J."/>
            <person name="Polson S.W."/>
            <person name="Wommack K.E."/>
        </authorList>
    </citation>
    <scope>NUCLEOTIDE SEQUENCE</scope>
</reference>
<evidence type="ECO:0000313" key="1">
    <source>
        <dbReference type="EMBL" id="ASN63030.1"/>
    </source>
</evidence>
<organism evidence="1">
    <name type="scientific">uncultured virus</name>
    <dbReference type="NCBI Taxonomy" id="340016"/>
    <lineage>
        <taxon>Viruses</taxon>
        <taxon>environmental samples</taxon>
    </lineage>
</organism>
<dbReference type="InterPro" id="IPR037124">
    <property type="entry name" value="Chaperonin_GroES_sf"/>
</dbReference>
<dbReference type="GO" id="GO:0006457">
    <property type="term" value="P:protein folding"/>
    <property type="evidence" value="ECO:0007669"/>
    <property type="project" value="InterPro"/>
</dbReference>
<accession>A0A221S2B2</accession>
<sequence>MMTTEFDTSAVDLSGVLNTSPEQKAKQLPDPKTFRLLCVVPEATEEFADSSIGLVKAGTTMHYEEVLTPVLFVIKLGPDAYKDATRFPSGPSCKEGDFVVVRPNSGTRLKIHGREFRIINDDSVEAVVEDPRGISRAS</sequence>
<dbReference type="InterPro" id="IPR011032">
    <property type="entry name" value="GroES-like_sf"/>
</dbReference>
<dbReference type="SUPFAM" id="SSF50129">
    <property type="entry name" value="GroES-like"/>
    <property type="match status" value="1"/>
</dbReference>
<gene>
    <name evidence="1" type="primary">groES</name>
</gene>